<evidence type="ECO:0000313" key="4">
    <source>
        <dbReference type="EMBL" id="QHC01112.1"/>
    </source>
</evidence>
<feature type="active site" description="Proton acceptor" evidence="2">
    <location>
        <position position="113"/>
    </location>
</feature>
<evidence type="ECO:0000256" key="2">
    <source>
        <dbReference type="HAMAP-Rule" id="MF_01940"/>
    </source>
</evidence>
<keyword evidence="5" id="KW-1185">Reference proteome</keyword>
<evidence type="ECO:0000259" key="3">
    <source>
        <dbReference type="Pfam" id="PF02834"/>
    </source>
</evidence>
<comment type="catalytic activity">
    <reaction evidence="2">
        <text>a 3'-end 2',3'-cyclophospho-ribonucleotide-RNA + H2O = a 3'-end 2'-phospho-ribonucleotide-RNA + H(+)</text>
        <dbReference type="Rhea" id="RHEA:11828"/>
        <dbReference type="Rhea" id="RHEA-COMP:10464"/>
        <dbReference type="Rhea" id="RHEA-COMP:17353"/>
        <dbReference type="ChEBI" id="CHEBI:15377"/>
        <dbReference type="ChEBI" id="CHEBI:15378"/>
        <dbReference type="ChEBI" id="CHEBI:83064"/>
        <dbReference type="ChEBI" id="CHEBI:173113"/>
        <dbReference type="EC" id="3.1.4.58"/>
    </reaction>
</comment>
<reference evidence="4 5" key="1">
    <citation type="journal article" date="2018" name="Int. J. Syst. Evol. Microbiol.">
        <title>Epidermidibacterium keratini gen. nov., sp. nov., a member of the family Sporichthyaceae, isolated from keratin epidermis.</title>
        <authorList>
            <person name="Lee D.G."/>
            <person name="Trujillo M.E."/>
            <person name="Kang S."/>
            <person name="Nam J.J."/>
            <person name="Kim Y.J."/>
        </authorList>
    </citation>
    <scope>NUCLEOTIDE SEQUENCE [LARGE SCALE GENOMIC DNA]</scope>
    <source>
        <strain evidence="4 5">EPI-7</strain>
    </source>
</reference>
<dbReference type="Pfam" id="PF02834">
    <property type="entry name" value="LigT_PEase"/>
    <property type="match status" value="1"/>
</dbReference>
<dbReference type="InterPro" id="IPR004175">
    <property type="entry name" value="RNA_CPDase"/>
</dbReference>
<gene>
    <name evidence="4" type="primary">thpR</name>
    <name evidence="4" type="ORF">EK0264_12970</name>
</gene>
<dbReference type="SUPFAM" id="SSF55144">
    <property type="entry name" value="LigT-like"/>
    <property type="match status" value="1"/>
</dbReference>
<feature type="short sequence motif" description="HXTX 2" evidence="2">
    <location>
        <begin position="113"/>
        <end position="116"/>
    </location>
</feature>
<evidence type="ECO:0000313" key="5">
    <source>
        <dbReference type="Proteomes" id="UP000463857"/>
    </source>
</evidence>
<dbReference type="Gene3D" id="3.90.1140.10">
    <property type="entry name" value="Cyclic phosphodiesterase"/>
    <property type="match status" value="2"/>
</dbReference>
<dbReference type="PANTHER" id="PTHR35561:SF1">
    <property type="entry name" value="RNA 2',3'-CYCLIC PHOSPHODIESTERASE"/>
    <property type="match status" value="1"/>
</dbReference>
<dbReference type="NCBIfam" id="TIGR02258">
    <property type="entry name" value="2_5_ligase"/>
    <property type="match status" value="1"/>
</dbReference>
<dbReference type="InterPro" id="IPR009097">
    <property type="entry name" value="Cyclic_Pdiesterase"/>
</dbReference>
<feature type="domain" description="Phosphoesterase HXTX" evidence="3">
    <location>
        <begin position="19"/>
        <end position="92"/>
    </location>
</feature>
<dbReference type="KEGG" id="eke:EK0264_12970"/>
<dbReference type="GO" id="GO:0008664">
    <property type="term" value="F:RNA 2',3'-cyclic 3'-phosphodiesterase activity"/>
    <property type="evidence" value="ECO:0007669"/>
    <property type="project" value="UniProtKB-EC"/>
</dbReference>
<comment type="similarity">
    <text evidence="2">Belongs to the 2H phosphoesterase superfamily. ThpR family.</text>
</comment>
<dbReference type="EC" id="3.1.4.58" evidence="2"/>
<organism evidence="4 5">
    <name type="scientific">Epidermidibacterium keratini</name>
    <dbReference type="NCBI Taxonomy" id="1891644"/>
    <lineage>
        <taxon>Bacteria</taxon>
        <taxon>Bacillati</taxon>
        <taxon>Actinomycetota</taxon>
        <taxon>Actinomycetes</taxon>
        <taxon>Sporichthyales</taxon>
        <taxon>Sporichthyaceae</taxon>
        <taxon>Epidermidibacterium</taxon>
    </lineage>
</organism>
<dbReference type="AlphaFoldDB" id="A0A7L4YQ16"/>
<feature type="short sequence motif" description="HXTX 1" evidence="2">
    <location>
        <begin position="41"/>
        <end position="44"/>
    </location>
</feature>
<dbReference type="RefSeq" id="WP_159546249.1">
    <property type="nucleotide sequence ID" value="NZ_CP047156.1"/>
</dbReference>
<dbReference type="InParanoid" id="A0A7L4YQ16"/>
<dbReference type="Proteomes" id="UP000463857">
    <property type="component" value="Chromosome"/>
</dbReference>
<comment type="function">
    <text evidence="2">Hydrolyzes RNA 2',3'-cyclic phosphodiester to an RNA 2'-phosphomonoester.</text>
</comment>
<keyword evidence="1 2" id="KW-0378">Hydrolase</keyword>
<name>A0A7L4YQ16_9ACTN</name>
<dbReference type="GO" id="GO:0004113">
    <property type="term" value="F:2',3'-cyclic-nucleotide 3'-phosphodiesterase activity"/>
    <property type="evidence" value="ECO:0007669"/>
    <property type="project" value="InterPro"/>
</dbReference>
<dbReference type="PANTHER" id="PTHR35561">
    <property type="entry name" value="RNA 2',3'-CYCLIC PHOSPHODIESTERASE"/>
    <property type="match status" value="1"/>
</dbReference>
<proteinExistence type="inferred from homology"/>
<dbReference type="EMBL" id="CP047156">
    <property type="protein sequence ID" value="QHC01112.1"/>
    <property type="molecule type" value="Genomic_DNA"/>
</dbReference>
<dbReference type="OrthoDB" id="9787070at2"/>
<dbReference type="InterPro" id="IPR014051">
    <property type="entry name" value="Phosphoesterase_HXTX"/>
</dbReference>
<feature type="active site" description="Proton donor" evidence="2">
    <location>
        <position position="41"/>
    </location>
</feature>
<protein>
    <recommendedName>
        <fullName evidence="2">RNA 2',3'-cyclic phosphodiesterase</fullName>
        <shortName evidence="2">RNA 2',3'-CPDase</shortName>
        <ecNumber evidence="2">3.1.4.58</ecNumber>
    </recommendedName>
</protein>
<sequence>MARIFVAAQLPLDVRDDLHEHLDVLRTVHPSLRWVRAENLHLTVRFIGESGPREVDRQVEHWAERAADAAPFSVSLSGAGCFPQTWRARVLYAAAGVDEPSWRHLAGPDQQPHVTVARTRELSDLTGLVDELAAYSSRKWEIEQIAVMRSFLERGRPARYEPLEVLPLGR</sequence>
<dbReference type="HAMAP" id="MF_01940">
    <property type="entry name" value="RNA_CPDase"/>
    <property type="match status" value="1"/>
</dbReference>
<accession>A0A7L4YQ16</accession>
<evidence type="ECO:0000256" key="1">
    <source>
        <dbReference type="ARBA" id="ARBA00022801"/>
    </source>
</evidence>